<dbReference type="Pfam" id="PF01379">
    <property type="entry name" value="Porphobil_deam"/>
    <property type="match status" value="1"/>
</dbReference>
<dbReference type="HAMAP" id="MF_00260">
    <property type="entry name" value="Porphobil_deam"/>
    <property type="match status" value="1"/>
</dbReference>
<dbReference type="InterPro" id="IPR036803">
    <property type="entry name" value="Porphobilinogen_deaminase_C_sf"/>
</dbReference>
<dbReference type="PIRSF" id="PIRSF001438">
    <property type="entry name" value="4pyrrol_synth_OHMeBilane_synth"/>
    <property type="match status" value="1"/>
</dbReference>
<comment type="subunit">
    <text evidence="4 8">Monomer.</text>
</comment>
<dbReference type="AlphaFoldDB" id="A0A518ASM9"/>
<dbReference type="KEGG" id="amuc:Pan181_39650"/>
<dbReference type="SUPFAM" id="SSF54782">
    <property type="entry name" value="Porphobilinogen deaminase (hydroxymethylbilane synthase), C-terminal domain"/>
    <property type="match status" value="1"/>
</dbReference>
<dbReference type="OrthoDB" id="9810298at2"/>
<dbReference type="SUPFAM" id="SSF53850">
    <property type="entry name" value="Periplasmic binding protein-like II"/>
    <property type="match status" value="1"/>
</dbReference>
<comment type="similarity">
    <text evidence="3 8">Belongs to the HMBS family.</text>
</comment>
<sequence>MRPPAVHQALRLGTRGSKLARWQADWTAAELRELGHTVEIVEITTTGDANQSHDLGAIGSVGLFTKEIQRALLDKVVDLAVHSLKDLPTTPVEGLTLAAIPERAEVNDALVSREGAPLLALPPDSIIGTGSLRRRSQLLRLRPDFKLADIRGNVDTRLRKLDEGEFDAIILAAAGLMRLGLAQRITQLIPPEQMLPAPAQGALGLECRAGDQRVLDALAPLNHAETDAAATAERAMLARVEGGCLAAIGAYATVVDGQLTLNSTILSGDGSQQLSATATGAMEQAQQVGEQAGDALLAQGAAKLVQERR</sequence>
<dbReference type="PANTHER" id="PTHR11557">
    <property type="entry name" value="PORPHOBILINOGEN DEAMINASE"/>
    <property type="match status" value="1"/>
</dbReference>
<comment type="catalytic activity">
    <reaction evidence="7 8">
        <text>4 porphobilinogen + H2O = hydroxymethylbilane + 4 NH4(+)</text>
        <dbReference type="Rhea" id="RHEA:13185"/>
        <dbReference type="ChEBI" id="CHEBI:15377"/>
        <dbReference type="ChEBI" id="CHEBI:28938"/>
        <dbReference type="ChEBI" id="CHEBI:57845"/>
        <dbReference type="ChEBI" id="CHEBI:58126"/>
        <dbReference type="EC" id="2.5.1.61"/>
    </reaction>
</comment>
<dbReference type="GO" id="GO:0004418">
    <property type="term" value="F:hydroxymethylbilane synthase activity"/>
    <property type="evidence" value="ECO:0007669"/>
    <property type="project" value="UniProtKB-UniRule"/>
</dbReference>
<dbReference type="EC" id="2.5.1.61" evidence="8"/>
<evidence type="ECO:0000256" key="4">
    <source>
        <dbReference type="ARBA" id="ARBA00011245"/>
    </source>
</evidence>
<proteinExistence type="inferred from homology"/>
<keyword evidence="12" id="KW-1185">Reference proteome</keyword>
<dbReference type="EMBL" id="CP036278">
    <property type="protein sequence ID" value="QDU57743.1"/>
    <property type="molecule type" value="Genomic_DNA"/>
</dbReference>
<evidence type="ECO:0000256" key="5">
    <source>
        <dbReference type="ARBA" id="ARBA00022679"/>
    </source>
</evidence>
<comment type="miscellaneous">
    <text evidence="8">The porphobilinogen subunits are added to the dipyrromethane group.</text>
</comment>
<evidence type="ECO:0000256" key="8">
    <source>
        <dbReference type="HAMAP-Rule" id="MF_00260"/>
    </source>
</evidence>
<dbReference type="InterPro" id="IPR022419">
    <property type="entry name" value="Porphobilin_deaminase_cofac_BS"/>
</dbReference>
<dbReference type="InterPro" id="IPR000860">
    <property type="entry name" value="HemC"/>
</dbReference>
<dbReference type="GO" id="GO:0006782">
    <property type="term" value="P:protoporphyrinogen IX biosynthetic process"/>
    <property type="evidence" value="ECO:0007669"/>
    <property type="project" value="UniProtKB-UniRule"/>
</dbReference>
<evidence type="ECO:0000259" key="9">
    <source>
        <dbReference type="Pfam" id="PF01379"/>
    </source>
</evidence>
<dbReference type="Gene3D" id="3.40.190.10">
    <property type="entry name" value="Periplasmic binding protein-like II"/>
    <property type="match status" value="2"/>
</dbReference>
<dbReference type="Pfam" id="PF03900">
    <property type="entry name" value="Porphobil_deamC"/>
    <property type="match status" value="1"/>
</dbReference>
<comment type="cofactor">
    <cofactor evidence="8">
        <name>dipyrromethane</name>
        <dbReference type="ChEBI" id="CHEBI:60342"/>
    </cofactor>
    <text evidence="8">Binds 1 dipyrromethane group covalently.</text>
</comment>
<dbReference type="Proteomes" id="UP000315750">
    <property type="component" value="Chromosome"/>
</dbReference>
<evidence type="ECO:0000256" key="2">
    <source>
        <dbReference type="ARBA" id="ARBA00004735"/>
    </source>
</evidence>
<evidence type="ECO:0000256" key="7">
    <source>
        <dbReference type="ARBA" id="ARBA00048169"/>
    </source>
</evidence>
<protein>
    <recommendedName>
        <fullName evidence="8">Porphobilinogen deaminase</fullName>
        <shortName evidence="8">PBG</shortName>
        <ecNumber evidence="8">2.5.1.61</ecNumber>
    </recommendedName>
    <alternativeName>
        <fullName evidence="8">Hydroxymethylbilane synthase</fullName>
        <shortName evidence="8">HMBS</shortName>
    </alternativeName>
    <alternativeName>
        <fullName evidence="8">Pre-uroporphyrinogen synthase</fullName>
    </alternativeName>
</protein>
<evidence type="ECO:0000313" key="11">
    <source>
        <dbReference type="EMBL" id="QDU57743.1"/>
    </source>
</evidence>
<name>A0A518ASM9_9BACT</name>
<gene>
    <name evidence="8 11" type="primary">hemC</name>
    <name evidence="11" type="ORF">Pan181_39650</name>
</gene>
<evidence type="ECO:0000259" key="10">
    <source>
        <dbReference type="Pfam" id="PF03900"/>
    </source>
</evidence>
<dbReference type="PRINTS" id="PR00151">
    <property type="entry name" value="PORPHBDMNASE"/>
</dbReference>
<comment type="function">
    <text evidence="1 8">Tetrapolymerization of the monopyrrole PBG into the hydroxymethylbilane pre-uroporphyrinogen in several discrete steps.</text>
</comment>
<comment type="pathway">
    <text evidence="2">Porphyrin-containing compound metabolism; protoporphyrin-IX biosynthesis; coproporphyrinogen-III from 5-aminolevulinate: step 2/4.</text>
</comment>
<dbReference type="NCBIfam" id="TIGR00212">
    <property type="entry name" value="hemC"/>
    <property type="match status" value="1"/>
</dbReference>
<organism evidence="11 12">
    <name type="scientific">Aeoliella mucimassa</name>
    <dbReference type="NCBI Taxonomy" id="2527972"/>
    <lineage>
        <taxon>Bacteria</taxon>
        <taxon>Pseudomonadati</taxon>
        <taxon>Planctomycetota</taxon>
        <taxon>Planctomycetia</taxon>
        <taxon>Pirellulales</taxon>
        <taxon>Lacipirellulaceae</taxon>
        <taxon>Aeoliella</taxon>
    </lineage>
</organism>
<dbReference type="Gene3D" id="3.30.160.40">
    <property type="entry name" value="Porphobilinogen deaminase, C-terminal domain"/>
    <property type="match status" value="1"/>
</dbReference>
<evidence type="ECO:0000256" key="1">
    <source>
        <dbReference type="ARBA" id="ARBA00002869"/>
    </source>
</evidence>
<evidence type="ECO:0000256" key="3">
    <source>
        <dbReference type="ARBA" id="ARBA00005638"/>
    </source>
</evidence>
<feature type="modified residue" description="S-(dipyrrolylmethanemethyl)cysteine" evidence="8">
    <location>
        <position position="244"/>
    </location>
</feature>
<evidence type="ECO:0000256" key="6">
    <source>
        <dbReference type="ARBA" id="ARBA00023244"/>
    </source>
</evidence>
<dbReference type="GO" id="GO:0005737">
    <property type="term" value="C:cytoplasm"/>
    <property type="evidence" value="ECO:0007669"/>
    <property type="project" value="UniProtKB-UniRule"/>
</dbReference>
<dbReference type="InterPro" id="IPR022417">
    <property type="entry name" value="Porphobilin_deaminase_N"/>
</dbReference>
<dbReference type="PROSITE" id="PS00533">
    <property type="entry name" value="PORPHOBILINOGEN_DEAM"/>
    <property type="match status" value="1"/>
</dbReference>
<evidence type="ECO:0000313" key="12">
    <source>
        <dbReference type="Proteomes" id="UP000315750"/>
    </source>
</evidence>
<dbReference type="PANTHER" id="PTHR11557:SF0">
    <property type="entry name" value="PORPHOBILINOGEN DEAMINASE"/>
    <property type="match status" value="1"/>
</dbReference>
<keyword evidence="6 8" id="KW-0627">Porphyrin biosynthesis</keyword>
<dbReference type="InterPro" id="IPR022418">
    <property type="entry name" value="Porphobilinogen_deaminase_C"/>
</dbReference>
<accession>A0A518ASM9</accession>
<feature type="domain" description="Porphobilinogen deaminase N-terminal" evidence="9">
    <location>
        <begin position="10"/>
        <end position="215"/>
    </location>
</feature>
<keyword evidence="5 8" id="KW-0808">Transferase</keyword>
<feature type="domain" description="Porphobilinogen deaminase C-terminal" evidence="10">
    <location>
        <begin position="229"/>
        <end position="297"/>
    </location>
</feature>
<reference evidence="11 12" key="1">
    <citation type="submission" date="2019-02" db="EMBL/GenBank/DDBJ databases">
        <title>Deep-cultivation of Planctomycetes and their phenomic and genomic characterization uncovers novel biology.</title>
        <authorList>
            <person name="Wiegand S."/>
            <person name="Jogler M."/>
            <person name="Boedeker C."/>
            <person name="Pinto D."/>
            <person name="Vollmers J."/>
            <person name="Rivas-Marin E."/>
            <person name="Kohn T."/>
            <person name="Peeters S.H."/>
            <person name="Heuer A."/>
            <person name="Rast P."/>
            <person name="Oberbeckmann S."/>
            <person name="Bunk B."/>
            <person name="Jeske O."/>
            <person name="Meyerdierks A."/>
            <person name="Storesund J.E."/>
            <person name="Kallscheuer N."/>
            <person name="Luecker S."/>
            <person name="Lage O.M."/>
            <person name="Pohl T."/>
            <person name="Merkel B.J."/>
            <person name="Hornburger P."/>
            <person name="Mueller R.-W."/>
            <person name="Bruemmer F."/>
            <person name="Labrenz M."/>
            <person name="Spormann A.M."/>
            <person name="Op den Camp H."/>
            <person name="Overmann J."/>
            <person name="Amann R."/>
            <person name="Jetten M.S.M."/>
            <person name="Mascher T."/>
            <person name="Medema M.H."/>
            <person name="Devos D.P."/>
            <person name="Kaster A.-K."/>
            <person name="Ovreas L."/>
            <person name="Rohde M."/>
            <person name="Galperin M.Y."/>
            <person name="Jogler C."/>
        </authorList>
    </citation>
    <scope>NUCLEOTIDE SEQUENCE [LARGE SCALE GENOMIC DNA]</scope>
    <source>
        <strain evidence="11 12">Pan181</strain>
    </source>
</reference>
<dbReference type="FunFam" id="3.40.190.10:FF:000005">
    <property type="entry name" value="Porphobilinogen deaminase"/>
    <property type="match status" value="1"/>
</dbReference>